<name>A0A7S2TZM0_9EUKA</name>
<sequence>MKKAHEHTLTALSSIARNITDFLYKVICKHHALLINSANKQRAKASLSKLERTLWAIYGGVRLHWMLMIKQIANCAAQKFGKTNANIRKMMGESNPRKIKKFLRRWMNNTERLEGLLEKNFMADVLIELREQPAAMIETESAVDRARRTRSL</sequence>
<dbReference type="EMBL" id="HBHP01027658">
    <property type="protein sequence ID" value="CAD9773124.1"/>
    <property type="molecule type" value="Transcribed_RNA"/>
</dbReference>
<protein>
    <submittedName>
        <fullName evidence="1">Uncharacterized protein</fullName>
    </submittedName>
</protein>
<accession>A0A7S2TZM0</accession>
<organism evidence="1">
    <name type="scientific">Lotharella oceanica</name>
    <dbReference type="NCBI Taxonomy" id="641309"/>
    <lineage>
        <taxon>Eukaryota</taxon>
        <taxon>Sar</taxon>
        <taxon>Rhizaria</taxon>
        <taxon>Cercozoa</taxon>
        <taxon>Chlorarachniophyceae</taxon>
        <taxon>Lotharella</taxon>
    </lineage>
</organism>
<evidence type="ECO:0000313" key="1">
    <source>
        <dbReference type="EMBL" id="CAD9773124.1"/>
    </source>
</evidence>
<reference evidence="1" key="1">
    <citation type="submission" date="2021-01" db="EMBL/GenBank/DDBJ databases">
        <authorList>
            <person name="Corre E."/>
            <person name="Pelletier E."/>
            <person name="Niang G."/>
            <person name="Scheremetjew M."/>
            <person name="Finn R."/>
            <person name="Kale V."/>
            <person name="Holt S."/>
            <person name="Cochrane G."/>
            <person name="Meng A."/>
            <person name="Brown T."/>
            <person name="Cohen L."/>
        </authorList>
    </citation>
    <scope>NUCLEOTIDE SEQUENCE</scope>
    <source>
        <strain evidence="1">CCMP622</strain>
    </source>
</reference>
<proteinExistence type="predicted"/>
<gene>
    <name evidence="1" type="ORF">LSP00402_LOCUS17115</name>
</gene>
<dbReference type="AlphaFoldDB" id="A0A7S2TZM0"/>